<keyword evidence="6 10" id="KW-1133">Transmembrane helix</keyword>
<dbReference type="PROSITE" id="PS00755">
    <property type="entry name" value="SECY_1"/>
    <property type="match status" value="1"/>
</dbReference>
<feature type="transmembrane region" description="Helical" evidence="10">
    <location>
        <begin position="281"/>
        <end position="302"/>
    </location>
</feature>
<comment type="subcellular location">
    <subcellularLocation>
        <location evidence="10">Cell inner membrane</location>
        <topology evidence="10">Multi-pass membrane protein</topology>
    </subcellularLocation>
    <subcellularLocation>
        <location evidence="1 12">Membrane</location>
        <topology evidence="1 12">Multi-pass membrane protein</topology>
    </subcellularLocation>
</comment>
<comment type="subunit">
    <text evidence="10">Component of the Sec protein translocase complex. Heterotrimer consisting of SecY, SecE and SecG subunits. The heterotrimers can form oligomers, although 1 heterotrimer is thought to be able to translocate proteins. Interacts with the ribosome. Interacts with SecDF, and other proteins may be involved. Interacts with SecA.</text>
</comment>
<dbReference type="KEGG" id="bfl:Bfl211"/>
<evidence type="ECO:0000256" key="3">
    <source>
        <dbReference type="ARBA" id="ARBA00022448"/>
    </source>
</evidence>
<dbReference type="eggNOG" id="COG0201">
    <property type="taxonomic scope" value="Bacteria"/>
</dbReference>
<evidence type="ECO:0000256" key="1">
    <source>
        <dbReference type="ARBA" id="ARBA00004141"/>
    </source>
</evidence>
<dbReference type="GO" id="GO:0005886">
    <property type="term" value="C:plasma membrane"/>
    <property type="evidence" value="ECO:0007669"/>
    <property type="project" value="UniProtKB-SubCell"/>
</dbReference>
<name>Q7VQC8_BLOFL</name>
<dbReference type="Pfam" id="PF00344">
    <property type="entry name" value="SecY"/>
    <property type="match status" value="1"/>
</dbReference>
<evidence type="ECO:0000313" key="15">
    <source>
        <dbReference type="Proteomes" id="UP000002192"/>
    </source>
</evidence>
<keyword evidence="4 10" id="KW-0812">Transmembrane</keyword>
<feature type="transmembrane region" description="Helical" evidence="10">
    <location>
        <begin position="377"/>
        <end position="399"/>
    </location>
</feature>
<dbReference type="PROSITE" id="PS00756">
    <property type="entry name" value="SECY_2"/>
    <property type="match status" value="1"/>
</dbReference>
<keyword evidence="10" id="KW-0997">Cell inner membrane</keyword>
<evidence type="ECO:0000256" key="8">
    <source>
        <dbReference type="ARBA" id="ARBA00023136"/>
    </source>
</evidence>
<feature type="transmembrane region" description="Helical" evidence="10">
    <location>
        <begin position="124"/>
        <end position="144"/>
    </location>
</feature>
<keyword evidence="5 10" id="KW-0653">Protein transport</keyword>
<dbReference type="STRING" id="203907.Bfl211"/>
<evidence type="ECO:0000256" key="7">
    <source>
        <dbReference type="ARBA" id="ARBA00023010"/>
    </source>
</evidence>
<dbReference type="InterPro" id="IPR002208">
    <property type="entry name" value="SecY/SEC61-alpha"/>
</dbReference>
<dbReference type="AlphaFoldDB" id="Q7VQC8"/>
<dbReference type="Gene3D" id="1.10.3370.10">
    <property type="entry name" value="SecY subunit domain"/>
    <property type="match status" value="1"/>
</dbReference>
<comment type="function">
    <text evidence="10 11">The central subunit of the protein translocation channel SecYEG. Consists of two halves formed by TMs 1-5 and 6-10. These two domains form a lateral gate at the front which open onto the bilayer between TMs 2 and 7, and are clamped together by SecE at the back. The channel is closed by both a pore ring composed of hydrophobic SecY resides and a short helix (helix 2A) on the extracellular side of the membrane which forms a plug. The plug probably moves laterally to allow the channel to open. The ring and the pore may move independently.</text>
</comment>
<dbReference type="FunFam" id="1.10.3370.10:FF:000001">
    <property type="entry name" value="Preprotein translocase subunit SecY"/>
    <property type="match status" value="1"/>
</dbReference>
<feature type="transmembrane region" description="Helical" evidence="10">
    <location>
        <begin position="156"/>
        <end position="176"/>
    </location>
</feature>
<protein>
    <recommendedName>
        <fullName evidence="9 10">Protein translocase subunit SecY</fullName>
    </recommendedName>
</protein>
<evidence type="ECO:0000256" key="9">
    <source>
        <dbReference type="ARBA" id="ARBA00039733"/>
    </source>
</evidence>
<dbReference type="GO" id="GO:0043952">
    <property type="term" value="P:protein transport by the Sec complex"/>
    <property type="evidence" value="ECO:0007669"/>
    <property type="project" value="UniProtKB-UniRule"/>
</dbReference>
<evidence type="ECO:0000256" key="6">
    <source>
        <dbReference type="ARBA" id="ARBA00022989"/>
    </source>
</evidence>
<gene>
    <name evidence="10 14" type="primary">secY</name>
    <name evidence="14" type="ordered locus">Bfl211</name>
</gene>
<evidence type="ECO:0000256" key="13">
    <source>
        <dbReference type="RuleBase" id="RU004349"/>
    </source>
</evidence>
<feature type="transmembrane region" description="Helical" evidence="10">
    <location>
        <begin position="405"/>
        <end position="425"/>
    </location>
</feature>
<dbReference type="EMBL" id="BX248583">
    <property type="protein sequence ID" value="CAD83726.1"/>
    <property type="molecule type" value="Genomic_DNA"/>
</dbReference>
<evidence type="ECO:0000256" key="5">
    <source>
        <dbReference type="ARBA" id="ARBA00022927"/>
    </source>
</evidence>
<feature type="transmembrane region" description="Helical" evidence="10">
    <location>
        <begin position="82"/>
        <end position="103"/>
    </location>
</feature>
<dbReference type="InterPro" id="IPR030659">
    <property type="entry name" value="SecY_CS"/>
</dbReference>
<evidence type="ECO:0000256" key="12">
    <source>
        <dbReference type="RuleBase" id="RU003484"/>
    </source>
</evidence>
<dbReference type="GO" id="GO:0065002">
    <property type="term" value="P:intracellular protein transmembrane transport"/>
    <property type="evidence" value="ECO:0007669"/>
    <property type="project" value="UniProtKB-UniRule"/>
</dbReference>
<dbReference type="SUPFAM" id="SSF103491">
    <property type="entry name" value="Preprotein translocase SecY subunit"/>
    <property type="match status" value="1"/>
</dbReference>
<keyword evidence="3 10" id="KW-0813">Transport</keyword>
<keyword evidence="8 10" id="KW-0472">Membrane</keyword>
<evidence type="ECO:0000256" key="4">
    <source>
        <dbReference type="ARBA" id="ARBA00022692"/>
    </source>
</evidence>
<keyword evidence="15" id="KW-1185">Reference proteome</keyword>
<keyword evidence="7 10" id="KW-0811">Translocation</keyword>
<dbReference type="HOGENOM" id="CLU_030313_0_2_6"/>
<accession>Q7VQC8</accession>
<dbReference type="NCBIfam" id="TIGR00967">
    <property type="entry name" value="3a0501s007"/>
    <property type="match status" value="1"/>
</dbReference>
<feature type="transmembrane region" description="Helical" evidence="10">
    <location>
        <begin position="322"/>
        <end position="345"/>
    </location>
</feature>
<keyword evidence="10" id="KW-1003">Cell membrane</keyword>
<dbReference type="InterPro" id="IPR026593">
    <property type="entry name" value="SecY"/>
</dbReference>
<organism evidence="14 15">
    <name type="scientific">Blochmanniella floridana</name>
    <dbReference type="NCBI Taxonomy" id="203907"/>
    <lineage>
        <taxon>Bacteria</taxon>
        <taxon>Pseudomonadati</taxon>
        <taxon>Pseudomonadota</taxon>
        <taxon>Gammaproteobacteria</taxon>
        <taxon>Enterobacterales</taxon>
        <taxon>Enterobacteriaceae</taxon>
        <taxon>ant endosymbionts</taxon>
        <taxon>Candidatus Blochmanniella</taxon>
    </lineage>
</organism>
<feature type="transmembrane region" description="Helical" evidence="10">
    <location>
        <begin position="217"/>
        <end position="238"/>
    </location>
</feature>
<sequence>MMAIIKNSRFISDFKSIKSGLRDLKQRIIFIVGALIIFRIGSFIPIPGVDLTVLSKILQEQQGTIIDMLNIFSGGSLSRASIFSLGIMPYISASIIVQLLTTVHPTLIEIKKEGESGRRAINRYIRYGTLILGTLQSLGIVIGLPNIPNLVINPGFNFYFVAVISLVSGTIFLMWLGDQITNHGIGNGISVIIFSGIVAGLPAAIGHTIEQVRQNELHFFVLVLIVCLVISITFFVVFMERGQRRILVHYANPKRQQGRRMYSTQQGNSTHLPLKVNMAGVIPAIFASSIILFPSTIISWFSRGVSHHRWLHIVSTYLQPGQLLYILIYSSAIIFFCFFYTSLVFNPRDTADNLKKSGAFVPGIRPGEQTAKYINKIILRLTFAGSMYVTFICLVPEFMRISMKVPFYFGGTSLLIVVVVIMEFMTQIQTLLMSRQYESVLKKANFKNYSN</sequence>
<dbReference type="HAMAP" id="MF_01465">
    <property type="entry name" value="SecY"/>
    <property type="match status" value="1"/>
</dbReference>
<evidence type="ECO:0000256" key="10">
    <source>
        <dbReference type="HAMAP-Rule" id="MF_01465"/>
    </source>
</evidence>
<dbReference type="GO" id="GO:0006605">
    <property type="term" value="P:protein targeting"/>
    <property type="evidence" value="ECO:0007669"/>
    <property type="project" value="UniProtKB-UniRule"/>
</dbReference>
<feature type="transmembrane region" description="Helical" evidence="10">
    <location>
        <begin position="28"/>
        <end position="46"/>
    </location>
</feature>
<evidence type="ECO:0000256" key="2">
    <source>
        <dbReference type="ARBA" id="ARBA00005751"/>
    </source>
</evidence>
<feature type="transmembrane region" description="Helical" evidence="10">
    <location>
        <begin position="188"/>
        <end position="205"/>
    </location>
</feature>
<evidence type="ECO:0000313" key="14">
    <source>
        <dbReference type="EMBL" id="CAD83726.1"/>
    </source>
</evidence>
<reference evidence="14 15" key="1">
    <citation type="journal article" date="2003" name="Proc. Natl. Acad. Sci. U.S.A.">
        <title>The genome sequence of Blochmannia floridanus: comparative analysis of reduced genomes.</title>
        <authorList>
            <person name="Gil R."/>
            <person name="Silva F.J."/>
            <person name="Zientz E."/>
            <person name="Delmotte F."/>
            <person name="Gonzalez-Candelas F."/>
            <person name="Latorre A."/>
            <person name="Rausell C."/>
            <person name="Kramerbeek J."/>
            <person name="Gadau J."/>
            <person name="Hoelldobler B."/>
            <person name="van Ham R.C.H.J."/>
            <person name="Gross R."/>
            <person name="Moya A."/>
        </authorList>
    </citation>
    <scope>NUCLEOTIDE SEQUENCE [LARGE SCALE GENOMIC DNA]</scope>
</reference>
<dbReference type="PRINTS" id="PR00303">
    <property type="entry name" value="SECYTRNLCASE"/>
</dbReference>
<evidence type="ECO:0000256" key="11">
    <source>
        <dbReference type="RuleBase" id="RU000537"/>
    </source>
</evidence>
<dbReference type="OrthoDB" id="9809248at2"/>
<dbReference type="PANTHER" id="PTHR10906">
    <property type="entry name" value="SECY/SEC61-ALPHA FAMILY MEMBER"/>
    <property type="match status" value="1"/>
</dbReference>
<dbReference type="PIRSF" id="PIRSF004557">
    <property type="entry name" value="SecY"/>
    <property type="match status" value="1"/>
</dbReference>
<comment type="similarity">
    <text evidence="2 10 13">Belongs to the SecY/SEC61-alpha family.</text>
</comment>
<dbReference type="InterPro" id="IPR023201">
    <property type="entry name" value="SecY_dom_sf"/>
</dbReference>
<dbReference type="Proteomes" id="UP000002192">
    <property type="component" value="Chromosome"/>
</dbReference>
<proteinExistence type="inferred from homology"/>